<evidence type="ECO:0000313" key="2">
    <source>
        <dbReference type="EMBL" id="MBB4939487.1"/>
    </source>
</evidence>
<feature type="region of interest" description="Disordered" evidence="1">
    <location>
        <begin position="1"/>
        <end position="54"/>
    </location>
</feature>
<dbReference type="RefSeq" id="WP_184756686.1">
    <property type="nucleotide sequence ID" value="NZ_BAABEK010000097.1"/>
</dbReference>
<dbReference type="EMBL" id="JACHJU010000001">
    <property type="protein sequence ID" value="MBB4939487.1"/>
    <property type="molecule type" value="Genomic_DNA"/>
</dbReference>
<dbReference type="Proteomes" id="UP000534286">
    <property type="component" value="Unassembled WGS sequence"/>
</dbReference>
<name>A0A7W7RX20_9ACTN</name>
<organism evidence="2 3">
    <name type="scientific">Streptosporangium album</name>
    <dbReference type="NCBI Taxonomy" id="47479"/>
    <lineage>
        <taxon>Bacteria</taxon>
        <taxon>Bacillati</taxon>
        <taxon>Actinomycetota</taxon>
        <taxon>Actinomycetes</taxon>
        <taxon>Streptosporangiales</taxon>
        <taxon>Streptosporangiaceae</taxon>
        <taxon>Streptosporangium</taxon>
    </lineage>
</organism>
<reference evidence="2 3" key="1">
    <citation type="submission" date="2020-08" db="EMBL/GenBank/DDBJ databases">
        <title>Sequencing the genomes of 1000 actinobacteria strains.</title>
        <authorList>
            <person name="Klenk H.-P."/>
        </authorList>
    </citation>
    <scope>NUCLEOTIDE SEQUENCE [LARGE SCALE GENOMIC DNA]</scope>
    <source>
        <strain evidence="2 3">DSM 43023</strain>
    </source>
</reference>
<accession>A0A7W7RX20</accession>
<evidence type="ECO:0000313" key="3">
    <source>
        <dbReference type="Proteomes" id="UP000534286"/>
    </source>
</evidence>
<sequence>MRVQLNAPIVLTGPAIAGPAARSFPQPKPGRRRQDPKPSSVPRPRPLPKPGGNR</sequence>
<keyword evidence="3" id="KW-1185">Reference proteome</keyword>
<dbReference type="AlphaFoldDB" id="A0A7W7RX20"/>
<proteinExistence type="predicted"/>
<protein>
    <submittedName>
        <fullName evidence="2">Uncharacterized protein</fullName>
    </submittedName>
</protein>
<comment type="caution">
    <text evidence="2">The sequence shown here is derived from an EMBL/GenBank/DDBJ whole genome shotgun (WGS) entry which is preliminary data.</text>
</comment>
<evidence type="ECO:0000256" key="1">
    <source>
        <dbReference type="SAM" id="MobiDB-lite"/>
    </source>
</evidence>
<gene>
    <name evidence="2" type="ORF">FHR32_003792</name>
</gene>
<feature type="compositionally biased region" description="Pro residues" evidence="1">
    <location>
        <begin position="39"/>
        <end position="54"/>
    </location>
</feature>